<dbReference type="SUPFAM" id="SSF55729">
    <property type="entry name" value="Acyl-CoA N-acyltransferases (Nat)"/>
    <property type="match status" value="1"/>
</dbReference>
<dbReference type="PANTHER" id="PTHR43415">
    <property type="entry name" value="SPERMIDINE N(1)-ACETYLTRANSFERASE"/>
    <property type="match status" value="1"/>
</dbReference>
<dbReference type="Pfam" id="PF13302">
    <property type="entry name" value="Acetyltransf_3"/>
    <property type="match status" value="1"/>
</dbReference>
<protein>
    <submittedName>
        <fullName evidence="2">Acetyltransferase, ribosomal protein N-acetylase</fullName>
    </submittedName>
</protein>
<dbReference type="RefSeq" id="WP_014183034.1">
    <property type="nucleotide sequence ID" value="NC_016584.1"/>
</dbReference>
<dbReference type="KEGG" id="dor:Desor_0506"/>
<sequence>MPRLFGERIMLREYKREDLEHIRKWVNDPEVVDNLSDIFLAPHTLNNTEDFLDSILKGTRQNSYCFVIADKETEAYIGQIDLFNINWKNRNAEIGIVIGEGQNRGKGIGAEALKVLQDFVFNRLNINRLEIKVHSYNTRAHRCYLKSGFIEEGRLREIFYIHGKYFDTIILSMLKSEFESGMQARPIVTN</sequence>
<dbReference type="PANTHER" id="PTHR43415:SF3">
    <property type="entry name" value="GNAT-FAMILY ACETYLTRANSFERASE"/>
    <property type="match status" value="1"/>
</dbReference>
<dbReference type="EMBL" id="CP003108">
    <property type="protein sequence ID" value="AET66208.1"/>
    <property type="molecule type" value="Genomic_DNA"/>
</dbReference>
<dbReference type="OrthoDB" id="9795206at2"/>
<keyword evidence="2" id="KW-0689">Ribosomal protein</keyword>
<dbReference type="GO" id="GO:0005840">
    <property type="term" value="C:ribosome"/>
    <property type="evidence" value="ECO:0007669"/>
    <property type="project" value="UniProtKB-KW"/>
</dbReference>
<dbReference type="InterPro" id="IPR016181">
    <property type="entry name" value="Acyl_CoA_acyltransferase"/>
</dbReference>
<organism evidence="2 3">
    <name type="scientific">Desulfosporosinus orientis (strain ATCC 19365 / DSM 765 / NCIMB 8382 / VKM B-1628 / Singapore I)</name>
    <name type="common">Desulfotomaculum orientis</name>
    <dbReference type="NCBI Taxonomy" id="768706"/>
    <lineage>
        <taxon>Bacteria</taxon>
        <taxon>Bacillati</taxon>
        <taxon>Bacillota</taxon>
        <taxon>Clostridia</taxon>
        <taxon>Eubacteriales</taxon>
        <taxon>Desulfitobacteriaceae</taxon>
        <taxon>Desulfosporosinus</taxon>
    </lineage>
</organism>
<dbReference type="Proteomes" id="UP000006346">
    <property type="component" value="Chromosome"/>
</dbReference>
<dbReference type="eggNOG" id="COG1670">
    <property type="taxonomic scope" value="Bacteria"/>
</dbReference>
<dbReference type="PROSITE" id="PS51186">
    <property type="entry name" value="GNAT"/>
    <property type="match status" value="1"/>
</dbReference>
<gene>
    <name evidence="2" type="ordered locus">Desor_0506</name>
</gene>
<dbReference type="Gene3D" id="3.40.630.30">
    <property type="match status" value="1"/>
</dbReference>
<dbReference type="HOGENOM" id="CLU_013985_3_2_9"/>
<proteinExistence type="predicted"/>
<dbReference type="PATRIC" id="fig|768706.3.peg.476"/>
<evidence type="ECO:0000259" key="1">
    <source>
        <dbReference type="PROSITE" id="PS51186"/>
    </source>
</evidence>
<reference evidence="3" key="1">
    <citation type="submission" date="2011-11" db="EMBL/GenBank/DDBJ databases">
        <title>Complete sequence of Desulfosporosinus orientis DSM 765.</title>
        <authorList>
            <person name="Lucas S."/>
            <person name="Han J."/>
            <person name="Lapidus A."/>
            <person name="Cheng J.-F."/>
            <person name="Goodwin L."/>
            <person name="Pitluck S."/>
            <person name="Peters L."/>
            <person name="Ovchinnikova G."/>
            <person name="Teshima H."/>
            <person name="Detter J.C."/>
            <person name="Han C."/>
            <person name="Tapia R."/>
            <person name="Land M."/>
            <person name="Hauser L."/>
            <person name="Kyrpides N."/>
            <person name="Ivanova N."/>
            <person name="Pagani I."/>
            <person name="Pester M."/>
            <person name="Spring S."/>
            <person name="Ollivier B."/>
            <person name="Rattei T."/>
            <person name="Klenk H.-P."/>
            <person name="Wagner M."/>
            <person name="Loy A."/>
            <person name="Woyke T."/>
        </authorList>
    </citation>
    <scope>NUCLEOTIDE SEQUENCE [LARGE SCALE GENOMIC DNA]</scope>
    <source>
        <strain evidence="3">ATCC 19365 / DSM 765 / NCIMB 8382 / VKM B-1628</strain>
    </source>
</reference>
<name>G7WA70_DESOD</name>
<reference evidence="2 3" key="2">
    <citation type="journal article" date="2012" name="J. Bacteriol.">
        <title>Complete genome sequences of Desulfosporosinus orientis DSM765T, Desulfosporosinus youngiae DSM17734T, Desulfosporosinus meridiei DSM13257T, and Desulfosporosinus acidiphilus DSM22704T.</title>
        <authorList>
            <person name="Pester M."/>
            <person name="Brambilla E."/>
            <person name="Alazard D."/>
            <person name="Rattei T."/>
            <person name="Weinmaier T."/>
            <person name="Han J."/>
            <person name="Lucas S."/>
            <person name="Lapidus A."/>
            <person name="Cheng J.F."/>
            <person name="Goodwin L."/>
            <person name="Pitluck S."/>
            <person name="Peters L."/>
            <person name="Ovchinnikova G."/>
            <person name="Teshima H."/>
            <person name="Detter J.C."/>
            <person name="Han C.S."/>
            <person name="Tapia R."/>
            <person name="Land M.L."/>
            <person name="Hauser L."/>
            <person name="Kyrpides N.C."/>
            <person name="Ivanova N.N."/>
            <person name="Pagani I."/>
            <person name="Huntmann M."/>
            <person name="Wei C.L."/>
            <person name="Davenport K.W."/>
            <person name="Daligault H."/>
            <person name="Chain P.S."/>
            <person name="Chen A."/>
            <person name="Mavromatis K."/>
            <person name="Markowitz V."/>
            <person name="Szeto E."/>
            <person name="Mikhailova N."/>
            <person name="Pati A."/>
            <person name="Wagner M."/>
            <person name="Woyke T."/>
            <person name="Ollivier B."/>
            <person name="Klenk H.P."/>
            <person name="Spring S."/>
            <person name="Loy A."/>
        </authorList>
    </citation>
    <scope>NUCLEOTIDE SEQUENCE [LARGE SCALE GENOMIC DNA]</scope>
    <source>
        <strain evidence="3">ATCC 19365 / DSM 765 / NCIMB 8382 / VKM B-1628</strain>
    </source>
</reference>
<dbReference type="STRING" id="768706.Desor_0506"/>
<dbReference type="AlphaFoldDB" id="G7WA70"/>
<keyword evidence="2" id="KW-0808">Transferase</keyword>
<keyword evidence="3" id="KW-1185">Reference proteome</keyword>
<accession>G7WA70</accession>
<evidence type="ECO:0000313" key="2">
    <source>
        <dbReference type="EMBL" id="AET66208.1"/>
    </source>
</evidence>
<evidence type="ECO:0000313" key="3">
    <source>
        <dbReference type="Proteomes" id="UP000006346"/>
    </source>
</evidence>
<feature type="domain" description="N-acetyltransferase" evidence="1">
    <location>
        <begin position="9"/>
        <end position="167"/>
    </location>
</feature>
<dbReference type="InterPro" id="IPR000182">
    <property type="entry name" value="GNAT_dom"/>
</dbReference>
<dbReference type="GO" id="GO:0016747">
    <property type="term" value="F:acyltransferase activity, transferring groups other than amino-acyl groups"/>
    <property type="evidence" value="ECO:0007669"/>
    <property type="project" value="InterPro"/>
</dbReference>
<keyword evidence="2" id="KW-0687">Ribonucleoprotein</keyword>